<evidence type="ECO:0000313" key="3">
    <source>
        <dbReference type="EMBL" id="SBT66788.1"/>
    </source>
</evidence>
<dbReference type="STRING" id="946078.GA0070622_3815"/>
<feature type="compositionally biased region" description="Low complexity" evidence="1">
    <location>
        <begin position="284"/>
        <end position="294"/>
    </location>
</feature>
<protein>
    <submittedName>
        <fullName evidence="3">Uncharacterized protein</fullName>
    </submittedName>
</protein>
<reference evidence="4" key="1">
    <citation type="submission" date="2016-06" db="EMBL/GenBank/DDBJ databases">
        <authorList>
            <person name="Varghese N."/>
            <person name="Submissions Spin"/>
        </authorList>
    </citation>
    <scope>NUCLEOTIDE SEQUENCE [LARGE SCALE GENOMIC DNA]</scope>
    <source>
        <strain evidence="4">DSM 45794</strain>
    </source>
</reference>
<gene>
    <name evidence="3" type="ORF">GA0070622_3815</name>
</gene>
<dbReference type="AlphaFoldDB" id="A0A1A9BCA4"/>
<organism evidence="3 4">
    <name type="scientific">Micromonospora sediminicola</name>
    <dbReference type="NCBI Taxonomy" id="946078"/>
    <lineage>
        <taxon>Bacteria</taxon>
        <taxon>Bacillati</taxon>
        <taxon>Actinomycetota</taxon>
        <taxon>Actinomycetes</taxon>
        <taxon>Micromonosporales</taxon>
        <taxon>Micromonosporaceae</taxon>
        <taxon>Micromonospora</taxon>
    </lineage>
</organism>
<feature type="transmembrane region" description="Helical" evidence="2">
    <location>
        <begin position="51"/>
        <end position="70"/>
    </location>
</feature>
<keyword evidence="2" id="KW-1133">Transmembrane helix</keyword>
<dbReference type="EMBL" id="FLRH01000003">
    <property type="protein sequence ID" value="SBT66788.1"/>
    <property type="molecule type" value="Genomic_DNA"/>
</dbReference>
<evidence type="ECO:0000256" key="1">
    <source>
        <dbReference type="SAM" id="MobiDB-lite"/>
    </source>
</evidence>
<keyword evidence="4" id="KW-1185">Reference proteome</keyword>
<accession>A0A1A9BCA4</accession>
<evidence type="ECO:0000256" key="2">
    <source>
        <dbReference type="SAM" id="Phobius"/>
    </source>
</evidence>
<keyword evidence="2" id="KW-0472">Membrane</keyword>
<sequence>MSLRRLLDSTPARLARQSSDLLQLVVLAGTALVTVYGVGTTWLVALRLPPATLAVLAALLFAASVATYYVRCVYRPPDFLIEELDGSLVVTRVRGDDGRDHHRYAYTRRQRVRATRQIRLVGVRSHWSGQNRVVEEATSLFPEHRLLDGAVAEEDGRVYRWLYLLGPLARGRRVSVGIRQVFEDVYAPMKPYYRESCEERRVRRLSVRVQFDRLDAPAEAWQVVWRRTRSGSSRQEVARTPCEPRGDLTTGKVVYEVTLRRPDPDCAYGIWWRWPDDPPRRRPASGPAGAATRRTGVDGVTLAPPTGRR</sequence>
<name>A0A1A9BCA4_9ACTN</name>
<keyword evidence="2" id="KW-0812">Transmembrane</keyword>
<dbReference type="RefSeq" id="WP_091574638.1">
    <property type="nucleotide sequence ID" value="NZ_FLRH01000003.1"/>
</dbReference>
<proteinExistence type="predicted"/>
<feature type="transmembrane region" description="Helical" evidence="2">
    <location>
        <begin position="21"/>
        <end position="45"/>
    </location>
</feature>
<dbReference type="Proteomes" id="UP000199558">
    <property type="component" value="Unassembled WGS sequence"/>
</dbReference>
<evidence type="ECO:0000313" key="4">
    <source>
        <dbReference type="Proteomes" id="UP000199558"/>
    </source>
</evidence>
<feature type="region of interest" description="Disordered" evidence="1">
    <location>
        <begin position="277"/>
        <end position="309"/>
    </location>
</feature>
<dbReference type="OrthoDB" id="3362187at2"/>